<dbReference type="EMBL" id="QRBI01000169">
    <property type="protein sequence ID" value="RMB97131.1"/>
    <property type="molecule type" value="Genomic_DNA"/>
</dbReference>
<gene>
    <name evidence="1" type="ORF">DUI87_26415</name>
</gene>
<organism evidence="1 2">
    <name type="scientific">Hirundo rustica rustica</name>
    <dbReference type="NCBI Taxonomy" id="333673"/>
    <lineage>
        <taxon>Eukaryota</taxon>
        <taxon>Metazoa</taxon>
        <taxon>Chordata</taxon>
        <taxon>Craniata</taxon>
        <taxon>Vertebrata</taxon>
        <taxon>Euteleostomi</taxon>
        <taxon>Archelosauria</taxon>
        <taxon>Archosauria</taxon>
        <taxon>Dinosauria</taxon>
        <taxon>Saurischia</taxon>
        <taxon>Theropoda</taxon>
        <taxon>Coelurosauria</taxon>
        <taxon>Aves</taxon>
        <taxon>Neognathae</taxon>
        <taxon>Neoaves</taxon>
        <taxon>Telluraves</taxon>
        <taxon>Australaves</taxon>
        <taxon>Passeriformes</taxon>
        <taxon>Sylvioidea</taxon>
        <taxon>Hirundinidae</taxon>
        <taxon>Hirundo</taxon>
    </lineage>
</organism>
<keyword evidence="2" id="KW-1185">Reference proteome</keyword>
<evidence type="ECO:0008006" key="3">
    <source>
        <dbReference type="Google" id="ProtNLM"/>
    </source>
</evidence>
<evidence type="ECO:0000313" key="1">
    <source>
        <dbReference type="EMBL" id="RMB97131.1"/>
    </source>
</evidence>
<comment type="caution">
    <text evidence="1">The sequence shown here is derived from an EMBL/GenBank/DDBJ whole genome shotgun (WGS) entry which is preliminary data.</text>
</comment>
<reference evidence="1 2" key="1">
    <citation type="submission" date="2018-07" db="EMBL/GenBank/DDBJ databases">
        <title>A high quality draft genome assembly of the barn swallow (H. rustica rustica).</title>
        <authorList>
            <person name="Formenti G."/>
            <person name="Chiara M."/>
            <person name="Poveda L."/>
            <person name="Francoijs K.-J."/>
            <person name="Bonisoli-Alquati A."/>
            <person name="Canova L."/>
            <person name="Gianfranceschi L."/>
            <person name="Horner D.S."/>
            <person name="Saino N."/>
        </authorList>
    </citation>
    <scope>NUCLEOTIDE SEQUENCE [LARGE SCALE GENOMIC DNA]</scope>
    <source>
        <strain evidence="1">Chelidonia</strain>
        <tissue evidence="1">Blood</tissue>
    </source>
</reference>
<dbReference type="AlphaFoldDB" id="A0A3M0J713"/>
<evidence type="ECO:0000313" key="2">
    <source>
        <dbReference type="Proteomes" id="UP000269221"/>
    </source>
</evidence>
<dbReference type="OrthoDB" id="10056483at2759"/>
<proteinExistence type="predicted"/>
<sequence length="111" mass="12663">MYSWRSTASGAVRGLYWGPVLFNIFINDIDEEDKFTLSRFADATHKLSGRGDAPEGQDGIQRDLHKFEKWIPGKPMKLNEAKCKVLHLSHVSLQFLCRLGMNRSRAALLRT</sequence>
<accession>A0A3M0J713</accession>
<name>A0A3M0J713_HIRRU</name>
<dbReference type="STRING" id="333673.A0A3M0J713"/>
<dbReference type="Proteomes" id="UP000269221">
    <property type="component" value="Unassembled WGS sequence"/>
</dbReference>
<protein>
    <recommendedName>
        <fullName evidence="3">Reverse transcriptase domain-containing protein</fullName>
    </recommendedName>
</protein>